<proteinExistence type="predicted"/>
<keyword evidence="3" id="KW-1185">Reference proteome</keyword>
<gene>
    <name evidence="2" type="ORF">PGLA1383_LOCUS19679</name>
</gene>
<feature type="compositionally biased region" description="Basic and acidic residues" evidence="1">
    <location>
        <begin position="344"/>
        <end position="358"/>
    </location>
</feature>
<feature type="non-terminal residue" evidence="2">
    <location>
        <position position="408"/>
    </location>
</feature>
<feature type="region of interest" description="Disordered" evidence="1">
    <location>
        <begin position="344"/>
        <end position="374"/>
    </location>
</feature>
<feature type="non-terminal residue" evidence="2">
    <location>
        <position position="1"/>
    </location>
</feature>
<evidence type="ECO:0000313" key="3">
    <source>
        <dbReference type="Proteomes" id="UP000654075"/>
    </source>
</evidence>
<comment type="caution">
    <text evidence="2">The sequence shown here is derived from an EMBL/GenBank/DDBJ whole genome shotgun (WGS) entry which is preliminary data.</text>
</comment>
<name>A0A813EPA8_POLGL</name>
<dbReference type="Proteomes" id="UP000654075">
    <property type="component" value="Unassembled WGS sequence"/>
</dbReference>
<sequence length="408" mass="44589">ESPGRERVQPGVYGGPQAGHAVLQDLLRRPPAEVAAWALEQAGSLSKVGVNLEQLPIFQVAGALNAVPLESKQALIHSAIAGFSQLPAPKRAEAVRLAMQTTSIVQKAEGLELQHRMAMEHTAALNRLANLDRSDARSRSSTQAPPPDLRTTSALTDAPPLVQNFLRVIKEARFEQMPPAEMTCLAQDVQKEVVHLAQPQQLLDVGYLVRSHRVSSPACVSALLRSWRHSQLRVELKILKMHAQVSPVPTQIAGNGMPGMQVGTACGRPPMQMQTHFQAAPMANAQYAPSACMTMPGGHVQGGSYAPQVHMQDPGAPPPAGPPMKLTERIPDPDAIEAQKRAYERSLDSEMERTKTQAEEQINQRKAAMRAAADQQIATYKAQVEQSLRQQEMSLEQQLQQQQMEMQQ</sequence>
<dbReference type="AlphaFoldDB" id="A0A813EPA8"/>
<reference evidence="2" key="1">
    <citation type="submission" date="2021-02" db="EMBL/GenBank/DDBJ databases">
        <authorList>
            <person name="Dougan E. K."/>
            <person name="Rhodes N."/>
            <person name="Thang M."/>
            <person name="Chan C."/>
        </authorList>
    </citation>
    <scope>NUCLEOTIDE SEQUENCE</scope>
</reference>
<organism evidence="2 3">
    <name type="scientific">Polarella glacialis</name>
    <name type="common">Dinoflagellate</name>
    <dbReference type="NCBI Taxonomy" id="89957"/>
    <lineage>
        <taxon>Eukaryota</taxon>
        <taxon>Sar</taxon>
        <taxon>Alveolata</taxon>
        <taxon>Dinophyceae</taxon>
        <taxon>Suessiales</taxon>
        <taxon>Suessiaceae</taxon>
        <taxon>Polarella</taxon>
    </lineage>
</organism>
<feature type="compositionally biased region" description="Low complexity" evidence="1">
    <location>
        <begin position="364"/>
        <end position="374"/>
    </location>
</feature>
<feature type="region of interest" description="Disordered" evidence="1">
    <location>
        <begin position="131"/>
        <end position="156"/>
    </location>
</feature>
<protein>
    <submittedName>
        <fullName evidence="2">Uncharacterized protein</fullName>
    </submittedName>
</protein>
<dbReference type="EMBL" id="CAJNNV010013104">
    <property type="protein sequence ID" value="CAE8601385.1"/>
    <property type="molecule type" value="Genomic_DNA"/>
</dbReference>
<evidence type="ECO:0000256" key="1">
    <source>
        <dbReference type="SAM" id="MobiDB-lite"/>
    </source>
</evidence>
<accession>A0A813EPA8</accession>
<evidence type="ECO:0000313" key="2">
    <source>
        <dbReference type="EMBL" id="CAE8601385.1"/>
    </source>
</evidence>